<keyword evidence="1" id="KW-0472">Membrane</keyword>
<keyword evidence="1" id="KW-0812">Transmembrane</keyword>
<protein>
    <submittedName>
        <fullName evidence="2">Prepilin-type N-terminal cleavage/methylation domain-containing protein</fullName>
    </submittedName>
</protein>
<evidence type="ECO:0000256" key="1">
    <source>
        <dbReference type="SAM" id="Phobius"/>
    </source>
</evidence>
<name>A0ABR8Q836_9CLOT</name>
<dbReference type="Proteomes" id="UP000640335">
    <property type="component" value="Unassembled WGS sequence"/>
</dbReference>
<dbReference type="Pfam" id="PF07963">
    <property type="entry name" value="N_methyl"/>
    <property type="match status" value="1"/>
</dbReference>
<gene>
    <name evidence="2" type="ORF">H9660_15750</name>
</gene>
<sequence>MKENLLNLIGWIFKKKKKGFSLIELNISMLIQLIVLTLAINTTIITFKSYSMLLKNSKYQDSFDDAILNIERLLKAYMIQSIVVEEDNNKITINYKKDNNKPELKKKEIYFESSKNRIVLRTLNENKYQLGFNILMIDVSSFKIIKKGKTYYLKIINLNKDERIICL</sequence>
<comment type="caution">
    <text evidence="2">The sequence shown here is derived from an EMBL/GenBank/DDBJ whole genome shotgun (WGS) entry which is preliminary data.</text>
</comment>
<proteinExistence type="predicted"/>
<organism evidence="2 3">
    <name type="scientific">Clostridium gallinarum</name>
    <dbReference type="NCBI Taxonomy" id="2762246"/>
    <lineage>
        <taxon>Bacteria</taxon>
        <taxon>Bacillati</taxon>
        <taxon>Bacillota</taxon>
        <taxon>Clostridia</taxon>
        <taxon>Eubacteriales</taxon>
        <taxon>Clostridiaceae</taxon>
        <taxon>Clostridium</taxon>
    </lineage>
</organism>
<reference evidence="2 3" key="1">
    <citation type="submission" date="2020-08" db="EMBL/GenBank/DDBJ databases">
        <title>A Genomic Blueprint of the Chicken Gut Microbiome.</title>
        <authorList>
            <person name="Gilroy R."/>
            <person name="Ravi A."/>
            <person name="Getino M."/>
            <person name="Pursley I."/>
            <person name="Horton D.L."/>
            <person name="Alikhan N.-F."/>
            <person name="Baker D."/>
            <person name="Gharbi K."/>
            <person name="Hall N."/>
            <person name="Watson M."/>
            <person name="Adriaenssens E.M."/>
            <person name="Foster-Nyarko E."/>
            <person name="Jarju S."/>
            <person name="Secka A."/>
            <person name="Antonio M."/>
            <person name="Oren A."/>
            <person name="Chaudhuri R."/>
            <person name="La Ragione R.M."/>
            <person name="Hildebrand F."/>
            <person name="Pallen M.J."/>
        </authorList>
    </citation>
    <scope>NUCLEOTIDE SEQUENCE [LARGE SCALE GENOMIC DNA]</scope>
    <source>
        <strain evidence="2 3">Sa3CUN1</strain>
    </source>
</reference>
<dbReference type="EMBL" id="JACSQZ010000103">
    <property type="protein sequence ID" value="MBD7916586.1"/>
    <property type="molecule type" value="Genomic_DNA"/>
</dbReference>
<accession>A0ABR8Q836</accession>
<dbReference type="InterPro" id="IPR012902">
    <property type="entry name" value="N_methyl_site"/>
</dbReference>
<keyword evidence="3" id="KW-1185">Reference proteome</keyword>
<feature type="transmembrane region" description="Helical" evidence="1">
    <location>
        <begin position="27"/>
        <end position="47"/>
    </location>
</feature>
<evidence type="ECO:0000313" key="2">
    <source>
        <dbReference type="EMBL" id="MBD7916586.1"/>
    </source>
</evidence>
<keyword evidence="1" id="KW-1133">Transmembrane helix</keyword>
<evidence type="ECO:0000313" key="3">
    <source>
        <dbReference type="Proteomes" id="UP000640335"/>
    </source>
</evidence>